<feature type="compositionally biased region" description="Low complexity" evidence="6">
    <location>
        <begin position="181"/>
        <end position="201"/>
    </location>
</feature>
<evidence type="ECO:0000256" key="6">
    <source>
        <dbReference type="SAM" id="MobiDB-lite"/>
    </source>
</evidence>
<keyword evidence="4 5" id="KW-0440">LIM domain</keyword>
<dbReference type="GO" id="GO:0046872">
    <property type="term" value="F:metal ion binding"/>
    <property type="evidence" value="ECO:0007669"/>
    <property type="project" value="UniProtKB-KW"/>
</dbReference>
<feature type="domain" description="LIM zinc-binding" evidence="7">
    <location>
        <begin position="19"/>
        <end position="81"/>
    </location>
</feature>
<dbReference type="AlphaFoldDB" id="A0AAW0XDS1"/>
<dbReference type="InterPro" id="IPR001781">
    <property type="entry name" value="Znf_LIM"/>
</dbReference>
<evidence type="ECO:0000313" key="8">
    <source>
        <dbReference type="EMBL" id="KAK8742648.1"/>
    </source>
</evidence>
<dbReference type="FunFam" id="2.10.110.10:FF:000015">
    <property type="entry name" value="LIM domain only 3"/>
    <property type="match status" value="1"/>
</dbReference>
<dbReference type="Pfam" id="PF00412">
    <property type="entry name" value="LIM"/>
    <property type="match status" value="2"/>
</dbReference>
<protein>
    <recommendedName>
        <fullName evidence="7">LIM zinc-binding domain-containing protein</fullName>
    </recommendedName>
</protein>
<name>A0AAW0XDS1_CHEQU</name>
<dbReference type="FunFam" id="2.10.110.10:FF:000016">
    <property type="entry name" value="LIM domain only 3"/>
    <property type="match status" value="1"/>
</dbReference>
<evidence type="ECO:0000256" key="1">
    <source>
        <dbReference type="ARBA" id="ARBA00022723"/>
    </source>
</evidence>
<keyword evidence="1 5" id="KW-0479">Metal-binding</keyword>
<reference evidence="8 9" key="1">
    <citation type="journal article" date="2024" name="BMC Genomics">
        <title>Genome assembly of redclaw crayfish (Cherax quadricarinatus) provides insights into its immune adaptation and hypoxia tolerance.</title>
        <authorList>
            <person name="Liu Z."/>
            <person name="Zheng J."/>
            <person name="Li H."/>
            <person name="Fang K."/>
            <person name="Wang S."/>
            <person name="He J."/>
            <person name="Zhou D."/>
            <person name="Weng S."/>
            <person name="Chi M."/>
            <person name="Gu Z."/>
            <person name="He J."/>
            <person name="Li F."/>
            <person name="Wang M."/>
        </authorList>
    </citation>
    <scope>NUCLEOTIDE SEQUENCE [LARGE SCALE GENOMIC DNA]</scope>
    <source>
        <strain evidence="8">ZL_2023a</strain>
    </source>
</reference>
<evidence type="ECO:0000256" key="2">
    <source>
        <dbReference type="ARBA" id="ARBA00022737"/>
    </source>
</evidence>
<keyword evidence="3 5" id="KW-0862">Zinc</keyword>
<dbReference type="CDD" id="cd09390">
    <property type="entry name" value="LIM2_dLMO"/>
    <property type="match status" value="1"/>
</dbReference>
<dbReference type="CDD" id="cd09388">
    <property type="entry name" value="LIM1_LMO1_LMO3"/>
    <property type="match status" value="1"/>
</dbReference>
<dbReference type="SUPFAM" id="SSF57716">
    <property type="entry name" value="Glucocorticoid receptor-like (DNA-binding domain)"/>
    <property type="match status" value="3"/>
</dbReference>
<evidence type="ECO:0000256" key="3">
    <source>
        <dbReference type="ARBA" id="ARBA00022833"/>
    </source>
</evidence>
<dbReference type="PANTHER" id="PTHR45787:SF1">
    <property type="entry name" value="LIM ZINC-BINDING DOMAIN-CONTAINING PROTEIN"/>
    <property type="match status" value="1"/>
</dbReference>
<feature type="non-terminal residue" evidence="8">
    <location>
        <position position="1"/>
    </location>
</feature>
<feature type="compositionally biased region" description="Polar residues" evidence="6">
    <location>
        <begin position="245"/>
        <end position="255"/>
    </location>
</feature>
<accession>A0AAW0XDS1</accession>
<dbReference type="PROSITE" id="PS50023">
    <property type="entry name" value="LIM_DOMAIN_2"/>
    <property type="match status" value="2"/>
</dbReference>
<dbReference type="GO" id="GO:0003713">
    <property type="term" value="F:transcription coactivator activity"/>
    <property type="evidence" value="ECO:0007669"/>
    <property type="project" value="TreeGrafter"/>
</dbReference>
<evidence type="ECO:0000256" key="5">
    <source>
        <dbReference type="PROSITE-ProRule" id="PRU00125"/>
    </source>
</evidence>
<proteinExistence type="predicted"/>
<comment type="caution">
    <text evidence="8">The sequence shown here is derived from an EMBL/GenBank/DDBJ whole genome shotgun (WGS) entry which is preliminary data.</text>
</comment>
<dbReference type="InterPro" id="IPR050945">
    <property type="entry name" value="LMO_RBTN_TF"/>
</dbReference>
<evidence type="ECO:0000313" key="9">
    <source>
        <dbReference type="Proteomes" id="UP001445076"/>
    </source>
</evidence>
<feature type="region of interest" description="Disordered" evidence="6">
    <location>
        <begin position="161"/>
        <end position="275"/>
    </location>
</feature>
<evidence type="ECO:0000256" key="4">
    <source>
        <dbReference type="ARBA" id="ARBA00023038"/>
    </source>
</evidence>
<sequence>GSWRMRMAAVEVGKTTGSHECGGCGKRINDRYLLKAVDLYWHEDCLKCGCCDCRLGEVGSTLYKKANLLLCKRDYLRLFGTTGHCAACNKVIPAFEMVMRAKTNVYHLECFACQQCNHRFCVGDRFYLCDNKILCEYDYEERMVFANMSYSSDSLAHIKRQVSDLQPPEESGLAQRGNASTHGTTLPQQPTQQHQLGMNGMSLGGAAGNGPGTSGMLLPTPLADRGALAEHQLGGAEGILKAPTAPQQPSSSNQAVADDASSGYGSPDSLTMEDR</sequence>
<dbReference type="SMART" id="SM00132">
    <property type="entry name" value="LIM"/>
    <property type="match status" value="2"/>
</dbReference>
<dbReference type="PROSITE" id="PS00478">
    <property type="entry name" value="LIM_DOMAIN_1"/>
    <property type="match status" value="1"/>
</dbReference>
<organism evidence="8 9">
    <name type="scientific">Cherax quadricarinatus</name>
    <name type="common">Australian red claw crayfish</name>
    <dbReference type="NCBI Taxonomy" id="27406"/>
    <lineage>
        <taxon>Eukaryota</taxon>
        <taxon>Metazoa</taxon>
        <taxon>Ecdysozoa</taxon>
        <taxon>Arthropoda</taxon>
        <taxon>Crustacea</taxon>
        <taxon>Multicrustacea</taxon>
        <taxon>Malacostraca</taxon>
        <taxon>Eumalacostraca</taxon>
        <taxon>Eucarida</taxon>
        <taxon>Decapoda</taxon>
        <taxon>Pleocyemata</taxon>
        <taxon>Astacidea</taxon>
        <taxon>Parastacoidea</taxon>
        <taxon>Parastacidae</taxon>
        <taxon>Cherax</taxon>
    </lineage>
</organism>
<dbReference type="Gene3D" id="2.10.110.10">
    <property type="entry name" value="Cysteine Rich Protein"/>
    <property type="match status" value="2"/>
</dbReference>
<evidence type="ECO:0000259" key="7">
    <source>
        <dbReference type="PROSITE" id="PS50023"/>
    </source>
</evidence>
<feature type="compositionally biased region" description="Gly residues" evidence="6">
    <location>
        <begin position="202"/>
        <end position="213"/>
    </location>
</feature>
<dbReference type="PANTHER" id="PTHR45787">
    <property type="entry name" value="LD11652P"/>
    <property type="match status" value="1"/>
</dbReference>
<gene>
    <name evidence="8" type="ORF">OTU49_001600</name>
</gene>
<keyword evidence="9" id="KW-1185">Reference proteome</keyword>
<dbReference type="GO" id="GO:0005634">
    <property type="term" value="C:nucleus"/>
    <property type="evidence" value="ECO:0007669"/>
    <property type="project" value="TreeGrafter"/>
</dbReference>
<dbReference type="GO" id="GO:0045944">
    <property type="term" value="P:positive regulation of transcription by RNA polymerase II"/>
    <property type="evidence" value="ECO:0007669"/>
    <property type="project" value="TreeGrafter"/>
</dbReference>
<keyword evidence="2" id="KW-0677">Repeat</keyword>
<dbReference type="EMBL" id="JARKIK010000027">
    <property type="protein sequence ID" value="KAK8742648.1"/>
    <property type="molecule type" value="Genomic_DNA"/>
</dbReference>
<dbReference type="Proteomes" id="UP001445076">
    <property type="component" value="Unassembled WGS sequence"/>
</dbReference>
<feature type="domain" description="LIM zinc-binding" evidence="7">
    <location>
        <begin position="83"/>
        <end position="145"/>
    </location>
</feature>
<dbReference type="GO" id="GO:0140297">
    <property type="term" value="F:DNA-binding transcription factor binding"/>
    <property type="evidence" value="ECO:0007669"/>
    <property type="project" value="TreeGrafter"/>
</dbReference>